<proteinExistence type="predicted"/>
<sequence>MIIGSRFSRKHHRFLRKIGAMSEDDSSRKISVQELNDSLDTDRTEMKNVLEHLRELGFINIETIGGPLLYGHISITAAGLRKYNDI</sequence>
<evidence type="ECO:0000313" key="1">
    <source>
        <dbReference type="EMBL" id="SMO42465.1"/>
    </source>
</evidence>
<organism evidence="1 2">
    <name type="scientific">Fodinibius sediminis</name>
    <dbReference type="NCBI Taxonomy" id="1214077"/>
    <lineage>
        <taxon>Bacteria</taxon>
        <taxon>Pseudomonadati</taxon>
        <taxon>Balneolota</taxon>
        <taxon>Balneolia</taxon>
        <taxon>Balneolales</taxon>
        <taxon>Balneolaceae</taxon>
        <taxon>Fodinibius</taxon>
    </lineage>
</organism>
<dbReference type="EMBL" id="FXTH01000002">
    <property type="protein sequence ID" value="SMO42465.1"/>
    <property type="molecule type" value="Genomic_DNA"/>
</dbReference>
<evidence type="ECO:0000313" key="2">
    <source>
        <dbReference type="Proteomes" id="UP000317593"/>
    </source>
</evidence>
<keyword evidence="2" id="KW-1185">Reference proteome</keyword>
<gene>
    <name evidence="1" type="ORF">SAMN06265218_102222</name>
</gene>
<dbReference type="Gene3D" id="1.10.10.10">
    <property type="entry name" value="Winged helix-like DNA-binding domain superfamily/Winged helix DNA-binding domain"/>
    <property type="match status" value="1"/>
</dbReference>
<dbReference type="AlphaFoldDB" id="A0A521B5X2"/>
<protein>
    <submittedName>
        <fullName evidence="1">Uncharacterized protein</fullName>
    </submittedName>
</protein>
<dbReference type="InterPro" id="IPR036388">
    <property type="entry name" value="WH-like_DNA-bd_sf"/>
</dbReference>
<reference evidence="1 2" key="1">
    <citation type="submission" date="2017-05" db="EMBL/GenBank/DDBJ databases">
        <authorList>
            <person name="Varghese N."/>
            <person name="Submissions S."/>
        </authorList>
    </citation>
    <scope>NUCLEOTIDE SEQUENCE [LARGE SCALE GENOMIC DNA]</scope>
    <source>
        <strain evidence="1 2">DSM 21194</strain>
    </source>
</reference>
<name>A0A521B5X2_9BACT</name>
<accession>A0A521B5X2</accession>
<dbReference type="Proteomes" id="UP000317593">
    <property type="component" value="Unassembled WGS sequence"/>
</dbReference>